<dbReference type="STRING" id="933852.A0A0C2WNV7"/>
<feature type="domain" description="Yip1" evidence="8">
    <location>
        <begin position="88"/>
        <end position="239"/>
    </location>
</feature>
<dbReference type="InterPro" id="IPR006977">
    <property type="entry name" value="Yip1_dom"/>
</dbReference>
<feature type="transmembrane region" description="Helical" evidence="6">
    <location>
        <begin position="96"/>
        <end position="119"/>
    </location>
</feature>
<comment type="subcellular location">
    <subcellularLocation>
        <location evidence="6">Golgi apparatus membrane</location>
        <topology evidence="6">Multi-pass membrane protein</topology>
    </subcellularLocation>
    <subcellularLocation>
        <location evidence="1">Membrane</location>
        <topology evidence="1">Multi-pass membrane protein</topology>
    </subcellularLocation>
</comment>
<gene>
    <name evidence="9" type="ORF">M408DRAFT_329832</name>
</gene>
<dbReference type="HOGENOM" id="CLU_059606_2_1_1"/>
<dbReference type="GO" id="GO:0031267">
    <property type="term" value="F:small GTPase binding"/>
    <property type="evidence" value="ECO:0007669"/>
    <property type="project" value="InterPro"/>
</dbReference>
<evidence type="ECO:0000256" key="4">
    <source>
        <dbReference type="ARBA" id="ARBA00022989"/>
    </source>
</evidence>
<dbReference type="PANTHER" id="PTHR12822">
    <property type="entry name" value="PROTEIN YIPF"/>
    <property type="match status" value="1"/>
</dbReference>
<dbReference type="InterPro" id="IPR039765">
    <property type="entry name" value="Yip5/YIPF1/YIPF2"/>
</dbReference>
<evidence type="ECO:0000256" key="5">
    <source>
        <dbReference type="ARBA" id="ARBA00023136"/>
    </source>
</evidence>
<dbReference type="AlphaFoldDB" id="A0A0C2WNV7"/>
<sequence length="275" mass="30466">MANYQPIEADDRPGDENNLEFKSFLGNEASTEPSTGRGFIRDQPNRSSFWNVEYYQPYFDVDTTTVLKRCYYTMIPTTTDYLTTHLSPHPDLYGPFWTLSTLIFSLFVFSSLASSITSYLSGTPFNYDFKLLSIAVSLVYAYGLGLPVLLWAALRYFGVSEWSLVEAVAVFGYGQFVWIPVSLLCVIPIPILRWSLVGVAFGLSGYFLVANVYPILASAEAKATRLLVIIIFILHAALAITLKVEFFSYYIVTPIGGNDPLGGADPSTPSPITSS</sequence>
<feature type="region of interest" description="Disordered" evidence="7">
    <location>
        <begin position="1"/>
        <end position="20"/>
    </location>
</feature>
<reference evidence="9 10" key="1">
    <citation type="submission" date="2014-04" db="EMBL/GenBank/DDBJ databases">
        <authorList>
            <consortium name="DOE Joint Genome Institute"/>
            <person name="Kuo A."/>
            <person name="Zuccaro A."/>
            <person name="Kohler A."/>
            <person name="Nagy L.G."/>
            <person name="Floudas D."/>
            <person name="Copeland A."/>
            <person name="Barry K.W."/>
            <person name="Cichocki N."/>
            <person name="Veneault-Fourrey C."/>
            <person name="LaButti K."/>
            <person name="Lindquist E.A."/>
            <person name="Lipzen A."/>
            <person name="Lundell T."/>
            <person name="Morin E."/>
            <person name="Murat C."/>
            <person name="Sun H."/>
            <person name="Tunlid A."/>
            <person name="Henrissat B."/>
            <person name="Grigoriev I.V."/>
            <person name="Hibbett D.S."/>
            <person name="Martin F."/>
            <person name="Nordberg H.P."/>
            <person name="Cantor M.N."/>
            <person name="Hua S.X."/>
        </authorList>
    </citation>
    <scope>NUCLEOTIDE SEQUENCE [LARGE SCALE GENOMIC DNA]</scope>
    <source>
        <strain evidence="9 10">MAFF 305830</strain>
    </source>
</reference>
<feature type="transmembrane region" description="Helical" evidence="6">
    <location>
        <begin position="194"/>
        <end position="217"/>
    </location>
</feature>
<evidence type="ECO:0000313" key="10">
    <source>
        <dbReference type="Proteomes" id="UP000054097"/>
    </source>
</evidence>
<dbReference type="OrthoDB" id="10256463at2759"/>
<feature type="transmembrane region" description="Helical" evidence="6">
    <location>
        <begin position="164"/>
        <end position="187"/>
    </location>
</feature>
<evidence type="ECO:0000256" key="1">
    <source>
        <dbReference type="ARBA" id="ARBA00004141"/>
    </source>
</evidence>
<evidence type="ECO:0000256" key="6">
    <source>
        <dbReference type="RuleBase" id="RU361264"/>
    </source>
</evidence>
<name>A0A0C2WNV7_SERVB</name>
<dbReference type="GO" id="GO:0000139">
    <property type="term" value="C:Golgi membrane"/>
    <property type="evidence" value="ECO:0007669"/>
    <property type="project" value="UniProtKB-SubCell"/>
</dbReference>
<proteinExistence type="inferred from homology"/>
<comment type="similarity">
    <text evidence="2 6">Belongs to the YIP1 family.</text>
</comment>
<feature type="transmembrane region" description="Helical" evidence="6">
    <location>
        <begin position="131"/>
        <end position="152"/>
    </location>
</feature>
<keyword evidence="4 6" id="KW-1133">Transmembrane helix</keyword>
<protein>
    <recommendedName>
        <fullName evidence="6">Protein YIP</fullName>
    </recommendedName>
</protein>
<dbReference type="PANTHER" id="PTHR12822:SF2">
    <property type="entry name" value="PROTEIN YIPF"/>
    <property type="match status" value="1"/>
</dbReference>
<evidence type="ECO:0000313" key="9">
    <source>
        <dbReference type="EMBL" id="KIM27918.1"/>
    </source>
</evidence>
<dbReference type="Proteomes" id="UP000054097">
    <property type="component" value="Unassembled WGS sequence"/>
</dbReference>
<reference evidence="10" key="2">
    <citation type="submission" date="2015-01" db="EMBL/GenBank/DDBJ databases">
        <title>Evolutionary Origins and Diversification of the Mycorrhizal Mutualists.</title>
        <authorList>
            <consortium name="DOE Joint Genome Institute"/>
            <consortium name="Mycorrhizal Genomics Consortium"/>
            <person name="Kohler A."/>
            <person name="Kuo A."/>
            <person name="Nagy L.G."/>
            <person name="Floudas D."/>
            <person name="Copeland A."/>
            <person name="Barry K.W."/>
            <person name="Cichocki N."/>
            <person name="Veneault-Fourrey C."/>
            <person name="LaButti K."/>
            <person name="Lindquist E.A."/>
            <person name="Lipzen A."/>
            <person name="Lundell T."/>
            <person name="Morin E."/>
            <person name="Murat C."/>
            <person name="Riley R."/>
            <person name="Ohm R."/>
            <person name="Sun H."/>
            <person name="Tunlid A."/>
            <person name="Henrissat B."/>
            <person name="Grigoriev I.V."/>
            <person name="Hibbett D.S."/>
            <person name="Martin F."/>
        </authorList>
    </citation>
    <scope>NUCLEOTIDE SEQUENCE [LARGE SCALE GENOMIC DNA]</scope>
    <source>
        <strain evidence="10">MAFF 305830</strain>
    </source>
</reference>
<evidence type="ECO:0000259" key="8">
    <source>
        <dbReference type="Pfam" id="PF04893"/>
    </source>
</evidence>
<evidence type="ECO:0000256" key="7">
    <source>
        <dbReference type="SAM" id="MobiDB-lite"/>
    </source>
</evidence>
<keyword evidence="3 6" id="KW-0812">Transmembrane</keyword>
<dbReference type="GO" id="GO:0016192">
    <property type="term" value="P:vesicle-mediated transport"/>
    <property type="evidence" value="ECO:0007669"/>
    <property type="project" value="InterPro"/>
</dbReference>
<dbReference type="Pfam" id="PF04893">
    <property type="entry name" value="Yip1"/>
    <property type="match status" value="1"/>
</dbReference>
<dbReference type="EMBL" id="KN824296">
    <property type="protein sequence ID" value="KIM27918.1"/>
    <property type="molecule type" value="Genomic_DNA"/>
</dbReference>
<evidence type="ECO:0000256" key="3">
    <source>
        <dbReference type="ARBA" id="ARBA00022692"/>
    </source>
</evidence>
<feature type="transmembrane region" description="Helical" evidence="6">
    <location>
        <begin position="223"/>
        <end position="242"/>
    </location>
</feature>
<organism evidence="9 10">
    <name type="scientific">Serendipita vermifera MAFF 305830</name>
    <dbReference type="NCBI Taxonomy" id="933852"/>
    <lineage>
        <taxon>Eukaryota</taxon>
        <taxon>Fungi</taxon>
        <taxon>Dikarya</taxon>
        <taxon>Basidiomycota</taxon>
        <taxon>Agaricomycotina</taxon>
        <taxon>Agaricomycetes</taxon>
        <taxon>Sebacinales</taxon>
        <taxon>Serendipitaceae</taxon>
        <taxon>Serendipita</taxon>
    </lineage>
</organism>
<accession>A0A0C2WNV7</accession>
<evidence type="ECO:0000256" key="2">
    <source>
        <dbReference type="ARBA" id="ARBA00010596"/>
    </source>
</evidence>
<keyword evidence="10" id="KW-1185">Reference proteome</keyword>
<keyword evidence="5 6" id="KW-0472">Membrane</keyword>